<gene>
    <name evidence="2" type="ORF">CAXC1_180047</name>
</gene>
<dbReference type="Proteomes" id="UP001314181">
    <property type="component" value="Unassembled WGS sequence"/>
</dbReference>
<keyword evidence="1" id="KW-0472">Membrane</keyword>
<evidence type="ECO:0000313" key="2">
    <source>
        <dbReference type="EMBL" id="CAK8162539.1"/>
    </source>
</evidence>
<evidence type="ECO:0000256" key="1">
    <source>
        <dbReference type="SAM" id="Phobius"/>
    </source>
</evidence>
<protein>
    <submittedName>
        <fullName evidence="2">Uncharacterized protein</fullName>
    </submittedName>
</protein>
<keyword evidence="1" id="KW-0812">Transmembrane</keyword>
<keyword evidence="3" id="KW-1185">Reference proteome</keyword>
<proteinExistence type="predicted"/>
<accession>A0ABM9N7J2</accession>
<organism evidence="2 3">
    <name type="scientific">Candidatus Xenohaliotis californiensis</name>
    <dbReference type="NCBI Taxonomy" id="84677"/>
    <lineage>
        <taxon>Bacteria</taxon>
        <taxon>Pseudomonadati</taxon>
        <taxon>Pseudomonadota</taxon>
        <taxon>Alphaproteobacteria</taxon>
        <taxon>Rickettsiales</taxon>
        <taxon>Anaplasmataceae</taxon>
        <taxon>Candidatus Xenohaliotis</taxon>
    </lineage>
</organism>
<reference evidence="2 3" key="1">
    <citation type="submission" date="2024-01" db="EMBL/GenBank/DDBJ databases">
        <authorList>
            <person name="Kunselman E."/>
        </authorList>
    </citation>
    <scope>NUCLEOTIDE SEQUENCE [LARGE SCALE GENOMIC DNA]</scope>
    <source>
        <strain evidence="2">2 abalone samples</strain>
    </source>
</reference>
<feature type="transmembrane region" description="Helical" evidence="1">
    <location>
        <begin position="20"/>
        <end position="42"/>
    </location>
</feature>
<evidence type="ECO:0000313" key="3">
    <source>
        <dbReference type="Proteomes" id="UP001314181"/>
    </source>
</evidence>
<sequence length="43" mass="4986">MGVSGQFNVLSLQMLVAIHFFYMFYIFDSCIVIDVIFLLIACY</sequence>
<comment type="caution">
    <text evidence="2">The sequence shown here is derived from an EMBL/GenBank/DDBJ whole genome shotgun (WGS) entry which is preliminary data.</text>
</comment>
<dbReference type="EMBL" id="CAWVOK010000009">
    <property type="protein sequence ID" value="CAK8162539.1"/>
    <property type="molecule type" value="Genomic_DNA"/>
</dbReference>
<keyword evidence="1" id="KW-1133">Transmembrane helix</keyword>
<name>A0ABM9N7J2_9RICK</name>